<evidence type="ECO:0000313" key="2">
    <source>
        <dbReference type="Proteomes" id="UP000229706"/>
    </source>
</evidence>
<dbReference type="PANTHER" id="PTHR36697:SF1">
    <property type="entry name" value="S-ADENOSYLMETHIONINE SYNTHASE"/>
    <property type="match status" value="1"/>
</dbReference>
<dbReference type="Gene3D" id="3.30.300.10">
    <property type="match status" value="1"/>
</dbReference>
<comment type="caution">
    <text evidence="1">The sequence shown here is derived from an EMBL/GenBank/DDBJ whole genome shotgun (WGS) entry which is preliminary data.</text>
</comment>
<dbReference type="EMBL" id="PFTH01000115">
    <property type="protein sequence ID" value="PJB88196.1"/>
    <property type="molecule type" value="Genomic_DNA"/>
</dbReference>
<dbReference type="AlphaFoldDB" id="A0A2M8DCX6"/>
<dbReference type="Pfam" id="PF01941">
    <property type="entry name" value="AdoMet_Synthase"/>
    <property type="match status" value="1"/>
</dbReference>
<evidence type="ECO:0000313" key="1">
    <source>
        <dbReference type="EMBL" id="PJB88196.1"/>
    </source>
</evidence>
<reference evidence="2" key="1">
    <citation type="submission" date="2017-09" db="EMBL/GenBank/DDBJ databases">
        <title>Depth-based differentiation of microbial function through sediment-hosted aquifers and enrichment of novel symbionts in the deep terrestrial subsurface.</title>
        <authorList>
            <person name="Probst A.J."/>
            <person name="Ladd B."/>
            <person name="Jarett J.K."/>
            <person name="Geller-Mcgrath D.E."/>
            <person name="Sieber C.M.K."/>
            <person name="Emerson J.B."/>
            <person name="Anantharaman K."/>
            <person name="Thomas B.C."/>
            <person name="Malmstrom R."/>
            <person name="Stieglmeier M."/>
            <person name="Klingl A."/>
            <person name="Woyke T."/>
            <person name="Ryan C.M."/>
            <person name="Banfield J.F."/>
        </authorList>
    </citation>
    <scope>NUCLEOTIDE SEQUENCE [LARGE SCALE GENOMIC DNA]</scope>
</reference>
<dbReference type="InterPro" id="IPR027790">
    <property type="entry name" value="AdoMet_synthase_2_family"/>
</dbReference>
<feature type="non-terminal residue" evidence="1">
    <location>
        <position position="205"/>
    </location>
</feature>
<sequence length="205" mass="23369">MKLNNKFVNLPSHDFSIEVVEHKGRGNPSMICDLLINHLTTRLATIYKDFYQTDIDFDLSDSILLAGETIPDFQGSGSIFKPMVFILGGWATDEHQGKRLNFDYLIRSEIYTFLKENYRFLHENNFFIKNAVKMIPAKLIPYLTKNNVIASDEWVAMGIGGYTVLEKIVLSVNKYLDSLIKNSQPEIGEDIVIKGTLEKSSLKIK</sequence>
<proteinExistence type="predicted"/>
<gene>
    <name evidence="1" type="ORF">CO083_03025</name>
</gene>
<accession>A0A2M8DCX6</accession>
<dbReference type="PANTHER" id="PTHR36697">
    <property type="entry name" value="S-ADENOSYLMETHIONINE SYNTHASE"/>
    <property type="match status" value="1"/>
</dbReference>
<name>A0A2M8DCX6_9BACT</name>
<organism evidence="1 2">
    <name type="scientific">Candidatus Roizmanbacteria bacterium CG_4_9_14_0_8_um_filter_34_12</name>
    <dbReference type="NCBI Taxonomy" id="1974840"/>
    <lineage>
        <taxon>Bacteria</taxon>
        <taxon>Candidatus Roizmaniibacteriota</taxon>
    </lineage>
</organism>
<protein>
    <submittedName>
        <fullName evidence="1">Uncharacterized protein</fullName>
    </submittedName>
</protein>
<dbReference type="Proteomes" id="UP000229706">
    <property type="component" value="Unassembled WGS sequence"/>
</dbReference>